<protein>
    <submittedName>
        <fullName evidence="3">Energy transducer TonB</fullName>
    </submittedName>
</protein>
<keyword evidence="2" id="KW-0472">Membrane</keyword>
<feature type="region of interest" description="Disordered" evidence="1">
    <location>
        <begin position="117"/>
        <end position="204"/>
    </location>
</feature>
<evidence type="ECO:0000256" key="2">
    <source>
        <dbReference type="SAM" id="Phobius"/>
    </source>
</evidence>
<sequence>MIDLLKSNSDNNYPKAIACSLGILIGFLVLSIFYIINTAEPPEEVGVGGIIVNYGTSDEGMGSDYMSIEEPSVDPNANLTAPDKIVPDANTAETPTTQNNANDIVTQDMEDAVAVKTKTNASSTAPSQNTDVKESKPTINQNALYKGKKNNGSGAGDGITGTPGNQGKPTGDPLANNYDGTGSGNGGVALDPKSRRWSVRPTIKDDGQENGRVVIKFRIDKSGNVILAQNDRGTTISNTALIEKCEQAVLASKLIPVENESSFQDYQVIFKFILK</sequence>
<name>A0A7K0FJ40_9SPHI</name>
<gene>
    <name evidence="3" type="ORF">GJJ64_01955</name>
</gene>
<feature type="compositionally biased region" description="Polar residues" evidence="1">
    <location>
        <begin position="117"/>
        <end position="130"/>
    </location>
</feature>
<accession>A0A7K0FJ40</accession>
<dbReference type="RefSeq" id="WP_154286086.1">
    <property type="nucleotide sequence ID" value="NZ_WKJI01000001.1"/>
</dbReference>
<comment type="caution">
    <text evidence="3">The sequence shown here is derived from an EMBL/GenBank/DDBJ whole genome shotgun (WGS) entry which is preliminary data.</text>
</comment>
<dbReference type="AlphaFoldDB" id="A0A7K0FJ40"/>
<keyword evidence="4" id="KW-1185">Reference proteome</keyword>
<dbReference type="EMBL" id="WKJI01000001">
    <property type="protein sequence ID" value="MRX45943.1"/>
    <property type="molecule type" value="Genomic_DNA"/>
</dbReference>
<feature type="transmembrane region" description="Helical" evidence="2">
    <location>
        <begin position="16"/>
        <end position="36"/>
    </location>
</feature>
<evidence type="ECO:0000256" key="1">
    <source>
        <dbReference type="SAM" id="MobiDB-lite"/>
    </source>
</evidence>
<evidence type="ECO:0000313" key="3">
    <source>
        <dbReference type="EMBL" id="MRX45943.1"/>
    </source>
</evidence>
<keyword evidence="2" id="KW-0812">Transmembrane</keyword>
<organism evidence="3 4">
    <name type="scientific">Pedobacter puniceum</name>
    <dbReference type="NCBI Taxonomy" id="2666136"/>
    <lineage>
        <taxon>Bacteria</taxon>
        <taxon>Pseudomonadati</taxon>
        <taxon>Bacteroidota</taxon>
        <taxon>Sphingobacteriia</taxon>
        <taxon>Sphingobacteriales</taxon>
        <taxon>Sphingobacteriaceae</taxon>
        <taxon>Pedobacter</taxon>
    </lineage>
</organism>
<reference evidence="3 4" key="1">
    <citation type="submission" date="2019-11" db="EMBL/GenBank/DDBJ databases">
        <authorList>
            <person name="Cheng Q."/>
            <person name="Yang Z."/>
        </authorList>
    </citation>
    <scope>NUCLEOTIDE SEQUENCE [LARGE SCALE GENOMIC DNA]</scope>
    <source>
        <strain evidence="3 4">HX-22-1</strain>
    </source>
</reference>
<dbReference type="Proteomes" id="UP000462931">
    <property type="component" value="Unassembled WGS sequence"/>
</dbReference>
<proteinExistence type="predicted"/>
<evidence type="ECO:0000313" key="4">
    <source>
        <dbReference type="Proteomes" id="UP000462931"/>
    </source>
</evidence>
<keyword evidence="2" id="KW-1133">Transmembrane helix</keyword>